<protein>
    <recommendedName>
        <fullName evidence="4">DUF4349 domain-containing protein</fullName>
    </recommendedName>
</protein>
<evidence type="ECO:0000256" key="2">
    <source>
        <dbReference type="SAM" id="MobiDB-lite"/>
    </source>
</evidence>
<dbReference type="InterPro" id="IPR025645">
    <property type="entry name" value="DUF4349"/>
</dbReference>
<dbReference type="Pfam" id="PF14257">
    <property type="entry name" value="DUF4349"/>
    <property type="match status" value="1"/>
</dbReference>
<dbReference type="EMBL" id="BAABIC010000037">
    <property type="protein sequence ID" value="GAA4713254.1"/>
    <property type="molecule type" value="Genomic_DNA"/>
</dbReference>
<proteinExistence type="predicted"/>
<evidence type="ECO:0000256" key="3">
    <source>
        <dbReference type="SAM" id="Phobius"/>
    </source>
</evidence>
<evidence type="ECO:0000313" key="6">
    <source>
        <dbReference type="Proteomes" id="UP001500325"/>
    </source>
</evidence>
<feature type="compositionally biased region" description="Low complexity" evidence="2">
    <location>
        <begin position="71"/>
        <end position="84"/>
    </location>
</feature>
<dbReference type="RefSeq" id="WP_345384672.1">
    <property type="nucleotide sequence ID" value="NZ_BAABIC010000037.1"/>
</dbReference>
<keyword evidence="3" id="KW-0812">Transmembrane</keyword>
<feature type="transmembrane region" description="Helical" evidence="3">
    <location>
        <begin position="284"/>
        <end position="307"/>
    </location>
</feature>
<keyword evidence="1" id="KW-0175">Coiled coil</keyword>
<name>A0ABP8XU85_9PSEU</name>
<feature type="domain" description="DUF4349" evidence="4">
    <location>
        <begin position="104"/>
        <end position="305"/>
    </location>
</feature>
<keyword evidence="6" id="KW-1185">Reference proteome</keyword>
<accession>A0ABP8XU85</accession>
<gene>
    <name evidence="5" type="ORF">GCM10023215_65210</name>
</gene>
<evidence type="ECO:0000259" key="4">
    <source>
        <dbReference type="Pfam" id="PF14257"/>
    </source>
</evidence>
<feature type="region of interest" description="Disordered" evidence="2">
    <location>
        <begin position="59"/>
        <end position="101"/>
    </location>
</feature>
<sequence length="329" mass="32826">MRRWAVWVAAGVVVLASASVVTGVALRETGSGAGAAVSPADPGGVARPEIAVAPDGAVAAPEAGAPRSVPSTGSADSAGSAWSAPPTGSAEGPASPLTDVAPGRDVVRTAELTVQVGDPTAAAAQVRTAVAAAGGFVADERAGTGSAGFTLRVPAERLDALTERLAGLGTVTSRTSRAEDVSAPVADLDGRVAAQRASVARVRALLDRATTIGEIVSIESELAAREADLESLQRRLAVLQDSVALATVEVALLPVPVVADPGPSGFLGGLAVGWEGLRAIGRALLVALGFVVPMLPVVAVLAGLLLLGRRVYRARRRTPQPPADTGGPV</sequence>
<evidence type="ECO:0000313" key="5">
    <source>
        <dbReference type="EMBL" id="GAA4713254.1"/>
    </source>
</evidence>
<organism evidence="5 6">
    <name type="scientific">Pseudonocardia yuanmonensis</name>
    <dbReference type="NCBI Taxonomy" id="1095914"/>
    <lineage>
        <taxon>Bacteria</taxon>
        <taxon>Bacillati</taxon>
        <taxon>Actinomycetota</taxon>
        <taxon>Actinomycetes</taxon>
        <taxon>Pseudonocardiales</taxon>
        <taxon>Pseudonocardiaceae</taxon>
        <taxon>Pseudonocardia</taxon>
    </lineage>
</organism>
<evidence type="ECO:0000256" key="1">
    <source>
        <dbReference type="SAM" id="Coils"/>
    </source>
</evidence>
<dbReference type="Proteomes" id="UP001500325">
    <property type="component" value="Unassembled WGS sequence"/>
</dbReference>
<comment type="caution">
    <text evidence="5">The sequence shown here is derived from an EMBL/GenBank/DDBJ whole genome shotgun (WGS) entry which is preliminary data.</text>
</comment>
<reference evidence="6" key="1">
    <citation type="journal article" date="2019" name="Int. J. Syst. Evol. Microbiol.">
        <title>The Global Catalogue of Microorganisms (GCM) 10K type strain sequencing project: providing services to taxonomists for standard genome sequencing and annotation.</title>
        <authorList>
            <consortium name="The Broad Institute Genomics Platform"/>
            <consortium name="The Broad Institute Genome Sequencing Center for Infectious Disease"/>
            <person name="Wu L."/>
            <person name="Ma J."/>
        </authorList>
    </citation>
    <scope>NUCLEOTIDE SEQUENCE [LARGE SCALE GENOMIC DNA]</scope>
    <source>
        <strain evidence="6">JCM 18055</strain>
    </source>
</reference>
<keyword evidence="3" id="KW-1133">Transmembrane helix</keyword>
<keyword evidence="3" id="KW-0472">Membrane</keyword>
<feature type="coiled-coil region" evidence="1">
    <location>
        <begin position="215"/>
        <end position="249"/>
    </location>
</feature>